<evidence type="ECO:0000313" key="2">
    <source>
        <dbReference type="Proteomes" id="UP000541426"/>
    </source>
</evidence>
<dbReference type="Proteomes" id="UP000541426">
    <property type="component" value="Unassembled WGS sequence"/>
</dbReference>
<name>A0A7W6GR63_9RHOB</name>
<organism evidence="1 2">
    <name type="scientific">Sagittula marina</name>
    <dbReference type="NCBI Taxonomy" id="943940"/>
    <lineage>
        <taxon>Bacteria</taxon>
        <taxon>Pseudomonadati</taxon>
        <taxon>Pseudomonadota</taxon>
        <taxon>Alphaproteobacteria</taxon>
        <taxon>Rhodobacterales</taxon>
        <taxon>Roseobacteraceae</taxon>
        <taxon>Sagittula</taxon>
    </lineage>
</organism>
<gene>
    <name evidence="1" type="ORF">GGQ68_000658</name>
</gene>
<protein>
    <submittedName>
        <fullName evidence="1">Uncharacterized protein</fullName>
    </submittedName>
</protein>
<keyword evidence="2" id="KW-1185">Reference proteome</keyword>
<evidence type="ECO:0000313" key="1">
    <source>
        <dbReference type="EMBL" id="MBB3984347.1"/>
    </source>
</evidence>
<dbReference type="EMBL" id="JACIEJ010000001">
    <property type="protein sequence ID" value="MBB3984347.1"/>
    <property type="molecule type" value="Genomic_DNA"/>
</dbReference>
<proteinExistence type="predicted"/>
<accession>A0A7W6GR63</accession>
<dbReference type="AlphaFoldDB" id="A0A7W6GR63"/>
<reference evidence="1 2" key="1">
    <citation type="submission" date="2020-08" db="EMBL/GenBank/DDBJ databases">
        <title>Genomic Encyclopedia of Type Strains, Phase IV (KMG-IV): sequencing the most valuable type-strain genomes for metagenomic binning, comparative biology and taxonomic classification.</title>
        <authorList>
            <person name="Goeker M."/>
        </authorList>
    </citation>
    <scope>NUCLEOTIDE SEQUENCE [LARGE SCALE GENOMIC DNA]</scope>
    <source>
        <strain evidence="1 2">DSM 102235</strain>
    </source>
</reference>
<sequence length="61" mass="7478">MLNHDFRRFLDAPDRLNSAQFKEAQTNIRNRRRKTDAISEIEARTNQERKCPFCRDERRQK</sequence>
<comment type="caution">
    <text evidence="1">The sequence shown here is derived from an EMBL/GenBank/DDBJ whole genome shotgun (WGS) entry which is preliminary data.</text>
</comment>